<keyword evidence="2" id="KW-1185">Reference proteome</keyword>
<evidence type="ECO:0000313" key="2">
    <source>
        <dbReference type="Proteomes" id="UP001501447"/>
    </source>
</evidence>
<dbReference type="EMBL" id="BAAARJ010000011">
    <property type="protein sequence ID" value="GAA2619235.1"/>
    <property type="molecule type" value="Genomic_DNA"/>
</dbReference>
<organism evidence="1 2">
    <name type="scientific">Streptomyces axinellae</name>
    <dbReference type="NCBI Taxonomy" id="552788"/>
    <lineage>
        <taxon>Bacteria</taxon>
        <taxon>Bacillati</taxon>
        <taxon>Actinomycetota</taxon>
        <taxon>Actinomycetes</taxon>
        <taxon>Kitasatosporales</taxon>
        <taxon>Streptomycetaceae</taxon>
        <taxon>Streptomyces</taxon>
    </lineage>
</organism>
<comment type="caution">
    <text evidence="1">The sequence shown here is derived from an EMBL/GenBank/DDBJ whole genome shotgun (WGS) entry which is preliminary data.</text>
</comment>
<reference evidence="1 2" key="1">
    <citation type="journal article" date="2019" name="Int. J. Syst. Evol. Microbiol.">
        <title>The Global Catalogue of Microorganisms (GCM) 10K type strain sequencing project: providing services to taxonomists for standard genome sequencing and annotation.</title>
        <authorList>
            <consortium name="The Broad Institute Genomics Platform"/>
            <consortium name="The Broad Institute Genome Sequencing Center for Infectious Disease"/>
            <person name="Wu L."/>
            <person name="Ma J."/>
        </authorList>
    </citation>
    <scope>NUCLEOTIDE SEQUENCE [LARGE SCALE GENOMIC DNA]</scope>
    <source>
        <strain evidence="1 2">JCM 16373</strain>
    </source>
</reference>
<protein>
    <recommendedName>
        <fullName evidence="3">Recombinase zinc beta ribbon domain-containing protein</fullName>
    </recommendedName>
</protein>
<dbReference type="Proteomes" id="UP001501447">
    <property type="component" value="Unassembled WGS sequence"/>
</dbReference>
<gene>
    <name evidence="1" type="ORF">GCM10009863_36460</name>
</gene>
<accession>A0ABN3Q9L4</accession>
<name>A0ABN3Q9L4_9ACTN</name>
<evidence type="ECO:0008006" key="3">
    <source>
        <dbReference type="Google" id="ProtNLM"/>
    </source>
</evidence>
<evidence type="ECO:0000313" key="1">
    <source>
        <dbReference type="EMBL" id="GAA2619235.1"/>
    </source>
</evidence>
<proteinExistence type="predicted"/>
<sequence length="287" mass="32103">MPSVALTNTKSKSVSGKTYKNCGHWRYFRGAHAPIIAYGSGREAGKIWDEYRARRVSVARTPIRARPSAVRHDITGLPRCQLCRGAMGGHGKREDVFWRCARHDAGSDCEGATGTGSELDRIVMEFLEGIADDVDEQPPAEEDAPVIEPSVEHELAELRIEHAGLQEALSRLIIDYAKNPQRYPADAYDSARQDLESDRDGLAARIAEIGGDEELEAEEETPPTREEMRPLAVGMLPGWKTFTAVQRNLILKQVIRCIRVYPRPSRYETRAEVIPVWAPLDDGKWGR</sequence>